<dbReference type="AlphaFoldDB" id="A0A0F3KAB2"/>
<dbReference type="RefSeq" id="WP_045830828.1">
    <property type="nucleotide sequence ID" value="NZ_JZRB01000045.1"/>
</dbReference>
<dbReference type="Proteomes" id="UP000033651">
    <property type="component" value="Unassembled WGS sequence"/>
</dbReference>
<sequence length="170" mass="18435">MTEYEFSLVYQLDPNDGDHDAIVERFGEAGLTDFLIGIGRQGYLGLDLARAGKSAHAVLRGAMADAARMLPGAQLVEVGPDFAGLTDIADRVGVSRQNMRKLMLANTHFPVPVHGGSASIWHAAEVLAWLQSHAGYDIAERDLATAKAAWQENAAIEQRRMKRAGCHTHT</sequence>
<dbReference type="OrthoDB" id="7860618at2"/>
<reference evidence="1 2" key="1">
    <citation type="submission" date="2015-03" db="EMBL/GenBank/DDBJ databases">
        <title>Draft genome sequence of Luteibacter yeojuensis strain SU11.</title>
        <authorList>
            <person name="Sulaiman J."/>
            <person name="Priya K."/>
            <person name="Chan K.-G."/>
        </authorList>
    </citation>
    <scope>NUCLEOTIDE SEQUENCE [LARGE SCALE GENOMIC DNA]</scope>
    <source>
        <strain evidence="1 2">SU11</strain>
    </source>
</reference>
<dbReference type="PATRIC" id="fig|345309.4.peg.3195"/>
<organism evidence="1 2">
    <name type="scientific">Luteibacter yeojuensis</name>
    <dbReference type="NCBI Taxonomy" id="345309"/>
    <lineage>
        <taxon>Bacteria</taxon>
        <taxon>Pseudomonadati</taxon>
        <taxon>Pseudomonadota</taxon>
        <taxon>Gammaproteobacteria</taxon>
        <taxon>Lysobacterales</taxon>
        <taxon>Rhodanobacteraceae</taxon>
        <taxon>Luteibacter</taxon>
    </lineage>
</organism>
<comment type="caution">
    <text evidence="1">The sequence shown here is derived from an EMBL/GenBank/DDBJ whole genome shotgun (WGS) entry which is preliminary data.</text>
</comment>
<protein>
    <recommendedName>
        <fullName evidence="3">AlpA family transcriptional regulator</fullName>
    </recommendedName>
</protein>
<proteinExistence type="predicted"/>
<gene>
    <name evidence="1" type="ORF">VI08_17075</name>
</gene>
<evidence type="ECO:0000313" key="1">
    <source>
        <dbReference type="EMBL" id="KJV28076.1"/>
    </source>
</evidence>
<keyword evidence="2" id="KW-1185">Reference proteome</keyword>
<dbReference type="EMBL" id="JZRB01000045">
    <property type="protein sequence ID" value="KJV28076.1"/>
    <property type="molecule type" value="Genomic_DNA"/>
</dbReference>
<evidence type="ECO:0000313" key="2">
    <source>
        <dbReference type="Proteomes" id="UP000033651"/>
    </source>
</evidence>
<evidence type="ECO:0008006" key="3">
    <source>
        <dbReference type="Google" id="ProtNLM"/>
    </source>
</evidence>
<accession>A0A0F3KAB2</accession>
<name>A0A0F3KAB2_9GAMM</name>